<keyword evidence="2 3" id="KW-0663">Pyridoxal phosphate</keyword>
<dbReference type="Gene3D" id="3.40.640.10">
    <property type="entry name" value="Type I PLP-dependent aspartate aminotransferase-like (Major domain)"/>
    <property type="match status" value="1"/>
</dbReference>
<evidence type="ECO:0000256" key="3">
    <source>
        <dbReference type="RuleBase" id="RU003560"/>
    </source>
</evidence>
<dbReference type="AlphaFoldDB" id="A0A2A5AZH4"/>
<dbReference type="PANTHER" id="PTHR43713:SF3">
    <property type="entry name" value="GLUTAMATE-1-SEMIALDEHYDE 2,1-AMINOMUTASE 1, CHLOROPLASTIC-RELATED"/>
    <property type="match status" value="1"/>
</dbReference>
<dbReference type="Gene3D" id="3.90.1150.10">
    <property type="entry name" value="Aspartate Aminotransferase, domain 1"/>
    <property type="match status" value="1"/>
</dbReference>
<dbReference type="PANTHER" id="PTHR43713">
    <property type="entry name" value="GLUTAMATE-1-SEMIALDEHYDE 2,1-AMINOMUTASE"/>
    <property type="match status" value="1"/>
</dbReference>
<comment type="caution">
    <text evidence="4">The sequence shown here is derived from an EMBL/GenBank/DDBJ whole genome shotgun (WGS) entry which is preliminary data.</text>
</comment>
<protein>
    <submittedName>
        <fullName evidence="4">Glutamate-1-semialdehyde 2,1-aminomutase</fullName>
    </submittedName>
</protein>
<dbReference type="Proteomes" id="UP000218327">
    <property type="component" value="Unassembled WGS sequence"/>
</dbReference>
<dbReference type="SUPFAM" id="SSF53383">
    <property type="entry name" value="PLP-dependent transferases"/>
    <property type="match status" value="1"/>
</dbReference>
<dbReference type="GO" id="GO:0030170">
    <property type="term" value="F:pyridoxal phosphate binding"/>
    <property type="evidence" value="ECO:0007669"/>
    <property type="project" value="InterPro"/>
</dbReference>
<accession>A0A2A5AZH4</accession>
<dbReference type="GO" id="GO:0008483">
    <property type="term" value="F:transaminase activity"/>
    <property type="evidence" value="ECO:0007669"/>
    <property type="project" value="InterPro"/>
</dbReference>
<comment type="cofactor">
    <cofactor evidence="1">
        <name>pyridoxal 5'-phosphate</name>
        <dbReference type="ChEBI" id="CHEBI:597326"/>
    </cofactor>
</comment>
<proteinExistence type="inferred from homology"/>
<organism evidence="4 5">
    <name type="scientific">SAR86 cluster bacterium</name>
    <dbReference type="NCBI Taxonomy" id="2030880"/>
    <lineage>
        <taxon>Bacteria</taxon>
        <taxon>Pseudomonadati</taxon>
        <taxon>Pseudomonadota</taxon>
        <taxon>Gammaproteobacteria</taxon>
        <taxon>SAR86 cluster</taxon>
    </lineage>
</organism>
<dbReference type="InterPro" id="IPR005814">
    <property type="entry name" value="Aminotrans_3"/>
</dbReference>
<evidence type="ECO:0000313" key="4">
    <source>
        <dbReference type="EMBL" id="PCJ24218.1"/>
    </source>
</evidence>
<dbReference type="EMBL" id="NVVJ01000029">
    <property type="protein sequence ID" value="PCJ24218.1"/>
    <property type="molecule type" value="Genomic_DNA"/>
</dbReference>
<dbReference type="Pfam" id="PF00202">
    <property type="entry name" value="Aminotran_3"/>
    <property type="match status" value="1"/>
</dbReference>
<evidence type="ECO:0000256" key="2">
    <source>
        <dbReference type="ARBA" id="ARBA00022898"/>
    </source>
</evidence>
<sequence length="414" mass="44863">MSTPPFSYNKSQALFERANKVIPNGIAGHFNPSVQKPAGSYPFYCAQAKGSRFQDVDGNEFIDLMCAYGPMILGYGNSVVDDAFSKQVAIADTCTLASPVMVELAEYLVDLVPMADWATFAKNGADATNMAVLVARAATGRIKTIAIDEGYHGASPWMQSIERSGIGPDDHANVIRIPWNDIAAVEQALADNANNVAAFISSPYHHPVYKDNVLPDEGYWTKVHTLLKQHGVVSICDDVRTGFRIDMKGSSEYFGYKPDLVCFCKALANGYPVSALVGADSLKEAASSTFQTGSFWFSAGPMAAALACLKELNRINAPSLVLETGKKLTDGLIDIARDHGHELIVSGMPSMPYLRTEHETGIEFHQALCGECTRRGVFMASHHNLFISTALSDTDVQRIWDIFGDVLTSLSATS</sequence>
<comment type="similarity">
    <text evidence="3">Belongs to the class-III pyridoxal-phosphate-dependent aminotransferase family.</text>
</comment>
<gene>
    <name evidence="4" type="ORF">COA96_10045</name>
</gene>
<evidence type="ECO:0000313" key="5">
    <source>
        <dbReference type="Proteomes" id="UP000218327"/>
    </source>
</evidence>
<dbReference type="InterPro" id="IPR015422">
    <property type="entry name" value="PyrdxlP-dep_Trfase_small"/>
</dbReference>
<dbReference type="InterPro" id="IPR015421">
    <property type="entry name" value="PyrdxlP-dep_Trfase_major"/>
</dbReference>
<dbReference type="InterPro" id="IPR015424">
    <property type="entry name" value="PyrdxlP-dep_Trfase"/>
</dbReference>
<reference evidence="5" key="1">
    <citation type="submission" date="2017-08" db="EMBL/GenBank/DDBJ databases">
        <title>A dynamic microbial community with high functional redundancy inhabits the cold, oxic subseafloor aquifer.</title>
        <authorList>
            <person name="Tully B.J."/>
            <person name="Wheat C.G."/>
            <person name="Glazer B.T."/>
            <person name="Huber J.A."/>
        </authorList>
    </citation>
    <scope>NUCLEOTIDE SEQUENCE [LARGE SCALE GENOMIC DNA]</scope>
</reference>
<name>A0A2A5AZH4_9GAMM</name>
<evidence type="ECO:0000256" key="1">
    <source>
        <dbReference type="ARBA" id="ARBA00001933"/>
    </source>
</evidence>